<dbReference type="SUPFAM" id="SSF81301">
    <property type="entry name" value="Nucleotidyltransferase"/>
    <property type="match status" value="1"/>
</dbReference>
<name>A0A9Q9B4L7_9PEZI</name>
<dbReference type="Proteomes" id="UP001056384">
    <property type="component" value="Chromosome 8"/>
</dbReference>
<evidence type="ECO:0000313" key="3">
    <source>
        <dbReference type="EMBL" id="USW56246.1"/>
    </source>
</evidence>
<accession>A0A9Q9B4L7</accession>
<dbReference type="InterPro" id="IPR043519">
    <property type="entry name" value="NT_sf"/>
</dbReference>
<reference evidence="3" key="1">
    <citation type="submission" date="2022-06" db="EMBL/GenBank/DDBJ databases">
        <title>Complete genome sequences of two strains of the flax pathogen Septoria linicola.</title>
        <authorList>
            <person name="Lapalu N."/>
            <person name="Simon A."/>
            <person name="Demenou B."/>
            <person name="Paumier D."/>
            <person name="Guillot M.-P."/>
            <person name="Gout L."/>
            <person name="Valade R."/>
        </authorList>
    </citation>
    <scope>NUCLEOTIDE SEQUENCE</scope>
    <source>
        <strain evidence="3">SE15195</strain>
    </source>
</reference>
<dbReference type="PANTHER" id="PTHR23092:SF15">
    <property type="entry name" value="INACTIVE NON-CANONICAL POLY(A) RNA POLYMERASE PROTEIN TRF4-2-RELATED"/>
    <property type="match status" value="1"/>
</dbReference>
<dbReference type="SUPFAM" id="SSF81631">
    <property type="entry name" value="PAP/OAS1 substrate-binding domain"/>
    <property type="match status" value="1"/>
</dbReference>
<evidence type="ECO:0000259" key="2">
    <source>
        <dbReference type="Pfam" id="PF22600"/>
    </source>
</evidence>
<dbReference type="InterPro" id="IPR054708">
    <property type="entry name" value="MTPAP-like_central"/>
</dbReference>
<organism evidence="3 4">
    <name type="scientific">Septoria linicola</name>
    <dbReference type="NCBI Taxonomy" id="215465"/>
    <lineage>
        <taxon>Eukaryota</taxon>
        <taxon>Fungi</taxon>
        <taxon>Dikarya</taxon>
        <taxon>Ascomycota</taxon>
        <taxon>Pezizomycotina</taxon>
        <taxon>Dothideomycetes</taxon>
        <taxon>Dothideomycetidae</taxon>
        <taxon>Mycosphaerellales</taxon>
        <taxon>Mycosphaerellaceae</taxon>
        <taxon>Septoria</taxon>
    </lineage>
</organism>
<dbReference type="GO" id="GO:0031499">
    <property type="term" value="C:TRAMP complex"/>
    <property type="evidence" value="ECO:0007669"/>
    <property type="project" value="TreeGrafter"/>
</dbReference>
<dbReference type="EMBL" id="CP099425">
    <property type="protein sequence ID" value="USW56246.1"/>
    <property type="molecule type" value="Genomic_DNA"/>
</dbReference>
<dbReference type="AlphaFoldDB" id="A0A9Q9B4L7"/>
<feature type="domain" description="Poly(A) RNA polymerase mitochondrial-like central palm" evidence="2">
    <location>
        <begin position="267"/>
        <end position="398"/>
    </location>
</feature>
<dbReference type="InterPro" id="IPR045862">
    <property type="entry name" value="Trf4-like"/>
</dbReference>
<sequence>MPRPIGRLVTGFRSELNASSRPTWRATCRAGNAYNPSLALRAAFNSTANRCRADDERVPSAWEPTGWEELPQTRTLGKDKRAESRQQEPPKIRSIASNWPERVARKRLRQQAAKEHAADNEQGDRIQERAPPNEDSPHQNHARHVLLAHARKASQNGRPYELDMSDRQYWIGPRYRKQVVDAEGWKAAIGNLVALNRQLHEDRQNGRRLTADDRELMKAAFDYLPRAVLPRAPPAKNSSLPPTPWDLNFPGGTNTKLQGEEYAKHELSREISRFATFMKPTRLERIARQVAKQEVLDMLRAILAAEVKLATEVEIHGSEKTGLAMPTSDIDIRIWAEDTASTELNKYAYAKTMRARLSVIHRALKKDPAKFGLVTMRGEGMHPIINFQHRSSGIDFQIVATDTAEPQEKVTRNYLAKFEGLHDLFIVVRTALEVRGLLPVHNGGTGSYGCFVMLLPPLLRRVDTDSYTVSMLRRFLSFYDPCDTINPARHGVSCHPRQVFLKHKPDAELNKFRSLALSRGDLVRAGQWKLCQRNELQPYLLTIQDPANPNNDLGARALAIQHIIATFVRLRADLKHWTRKTTDHEKYKPFLSTIVGRPDLLYQTQRKILREYGRTALSNGFTLPETSDSAAIAPSPIRRTWTRDRTSPLPES</sequence>
<evidence type="ECO:0000313" key="4">
    <source>
        <dbReference type="Proteomes" id="UP001056384"/>
    </source>
</evidence>
<dbReference type="GO" id="GO:1990817">
    <property type="term" value="F:poly(A) RNA polymerase activity"/>
    <property type="evidence" value="ECO:0007669"/>
    <property type="project" value="InterPro"/>
</dbReference>
<dbReference type="Gene3D" id="1.10.1410.10">
    <property type="match status" value="1"/>
</dbReference>
<dbReference type="GO" id="GO:0005730">
    <property type="term" value="C:nucleolus"/>
    <property type="evidence" value="ECO:0007669"/>
    <property type="project" value="TreeGrafter"/>
</dbReference>
<proteinExistence type="predicted"/>
<dbReference type="GO" id="GO:0003729">
    <property type="term" value="F:mRNA binding"/>
    <property type="evidence" value="ECO:0007669"/>
    <property type="project" value="TreeGrafter"/>
</dbReference>
<dbReference type="Gene3D" id="3.30.460.10">
    <property type="entry name" value="Beta Polymerase, domain 2"/>
    <property type="match status" value="1"/>
</dbReference>
<feature type="compositionally biased region" description="Basic and acidic residues" evidence="1">
    <location>
        <begin position="76"/>
        <end position="91"/>
    </location>
</feature>
<gene>
    <name evidence="3" type="ORF">Slin15195_G095650</name>
</gene>
<dbReference type="GO" id="GO:0031123">
    <property type="term" value="P:RNA 3'-end processing"/>
    <property type="evidence" value="ECO:0007669"/>
    <property type="project" value="TreeGrafter"/>
</dbReference>
<evidence type="ECO:0000256" key="1">
    <source>
        <dbReference type="SAM" id="MobiDB-lite"/>
    </source>
</evidence>
<feature type="compositionally biased region" description="Basic and acidic residues" evidence="1">
    <location>
        <begin position="112"/>
        <end position="138"/>
    </location>
</feature>
<keyword evidence="4" id="KW-1185">Reference proteome</keyword>
<dbReference type="GO" id="GO:0043634">
    <property type="term" value="P:polyadenylation-dependent ncRNA catabolic process"/>
    <property type="evidence" value="ECO:0007669"/>
    <property type="project" value="TreeGrafter"/>
</dbReference>
<dbReference type="Pfam" id="PF22600">
    <property type="entry name" value="MTPAP-like_central"/>
    <property type="match status" value="1"/>
</dbReference>
<dbReference type="GO" id="GO:0010605">
    <property type="term" value="P:negative regulation of macromolecule metabolic process"/>
    <property type="evidence" value="ECO:0007669"/>
    <property type="project" value="UniProtKB-ARBA"/>
</dbReference>
<feature type="region of interest" description="Disordered" evidence="1">
    <location>
        <begin position="54"/>
        <end position="141"/>
    </location>
</feature>
<protein>
    <submittedName>
        <fullName evidence="3">Nucleotidyltransferase superfamily, nucleotidyltransferase Trf4</fullName>
    </submittedName>
</protein>
<dbReference type="PANTHER" id="PTHR23092">
    <property type="entry name" value="POLY(A) RNA POLYMERASE"/>
    <property type="match status" value="1"/>
</dbReference>